<dbReference type="AlphaFoldDB" id="L8E993"/>
<evidence type="ECO:0000313" key="1">
    <source>
        <dbReference type="EMBL" id="CCQ43281.1"/>
    </source>
</evidence>
<reference evidence="1" key="1">
    <citation type="journal article" date="2013" name="PLoS ONE">
        <title>Direct detection of alternative open reading frames translation products in human significantly expands the proteome.</title>
        <authorList>
            <person name="Vanderperre B."/>
            <person name="Lucier J.-F."/>
            <person name="Motard J."/>
            <person name="Tremblay G."/>
            <person name="Vanderperre S."/>
            <person name="Wisztorski M."/>
            <person name="Salzet M."/>
            <person name="Boisvert F.-M."/>
            <person name="Roucou X."/>
        </authorList>
    </citation>
    <scope>NUCLEOTIDE SEQUENCE</scope>
</reference>
<accession>L8E993</accession>
<dbReference type="OrthoDB" id="5872154at2759"/>
<gene>
    <name evidence="1" type="primary">ZFYVE9</name>
</gene>
<sequence length="99" mass="10847">MGWGIGWEWGFGRRVGKGGWGDRCSIILSLLCIVHQEDLGSFCSCTTVMLSLQLIPFCYCLDKNSAPLSRFTYGHVLRNAQMGTTITKGGMGGQRGNKI</sequence>
<dbReference type="ChiTaRS" id="ZFYVE9">
    <property type="organism name" value="human"/>
</dbReference>
<name>L8E993_HUMAN</name>
<dbReference type="EMBL" id="HF583784">
    <property type="protein sequence ID" value="CCQ43281.1"/>
    <property type="molecule type" value="Genomic_DNA"/>
</dbReference>
<protein>
    <submittedName>
        <fullName evidence="1">Alternative protein ZFYVE9</fullName>
    </submittedName>
</protein>
<proteinExistence type="predicted"/>
<organism evidence="1">
    <name type="scientific">Homo sapiens</name>
    <name type="common">Human</name>
    <dbReference type="NCBI Taxonomy" id="9606"/>
    <lineage>
        <taxon>Eukaryota</taxon>
        <taxon>Metazoa</taxon>
        <taxon>Chordata</taxon>
        <taxon>Craniata</taxon>
        <taxon>Vertebrata</taxon>
        <taxon>Euteleostomi</taxon>
        <taxon>Mammalia</taxon>
        <taxon>Eutheria</taxon>
        <taxon>Euarchontoglires</taxon>
        <taxon>Primates</taxon>
        <taxon>Haplorrhini</taxon>
        <taxon>Catarrhini</taxon>
        <taxon>Hominidae</taxon>
        <taxon>Homo</taxon>
    </lineage>
</organism>